<evidence type="ECO:0000313" key="2">
    <source>
        <dbReference type="Proteomes" id="UP000054815"/>
    </source>
</evidence>
<accession>A0A0V0Y6K4</accession>
<evidence type="ECO:0000313" key="1">
    <source>
        <dbReference type="EMBL" id="KRX95676.1"/>
    </source>
</evidence>
<comment type="caution">
    <text evidence="1">The sequence shown here is derived from an EMBL/GenBank/DDBJ whole genome shotgun (WGS) entry which is preliminary data.</text>
</comment>
<dbReference type="AlphaFoldDB" id="A0A0V0Y6K4"/>
<reference evidence="1 2" key="1">
    <citation type="submission" date="2015-01" db="EMBL/GenBank/DDBJ databases">
        <title>Evolution of Trichinella species and genotypes.</title>
        <authorList>
            <person name="Korhonen P.K."/>
            <person name="Edoardo P."/>
            <person name="Giuseppe L.R."/>
            <person name="Gasser R.B."/>
        </authorList>
    </citation>
    <scope>NUCLEOTIDE SEQUENCE [LARGE SCALE GENOMIC DNA]</scope>
    <source>
        <strain evidence="1">ISS141</strain>
    </source>
</reference>
<proteinExistence type="predicted"/>
<dbReference type="Proteomes" id="UP000054815">
    <property type="component" value="Unassembled WGS sequence"/>
</dbReference>
<sequence length="90" mass="9796">MNAVGLKFAQWQINASIHETTGQSSSKVAFGEEPAPLALILRPCFPEHTLRVRVRTHLGGCCLLHVQIQSLLINVSLSFTFPGQSAAKIL</sequence>
<protein>
    <submittedName>
        <fullName evidence="1">Uncharacterized protein</fullName>
    </submittedName>
</protein>
<organism evidence="1 2">
    <name type="scientific">Trichinella pseudospiralis</name>
    <name type="common">Parasitic roundworm</name>
    <dbReference type="NCBI Taxonomy" id="6337"/>
    <lineage>
        <taxon>Eukaryota</taxon>
        <taxon>Metazoa</taxon>
        <taxon>Ecdysozoa</taxon>
        <taxon>Nematoda</taxon>
        <taxon>Enoplea</taxon>
        <taxon>Dorylaimia</taxon>
        <taxon>Trichinellida</taxon>
        <taxon>Trichinellidae</taxon>
        <taxon>Trichinella</taxon>
    </lineage>
</organism>
<gene>
    <name evidence="1" type="ORF">T4E_1146</name>
</gene>
<dbReference type="EMBL" id="JYDU01000053">
    <property type="protein sequence ID" value="KRX95676.1"/>
    <property type="molecule type" value="Genomic_DNA"/>
</dbReference>
<name>A0A0V0Y6K4_TRIPS</name>